<dbReference type="PRINTS" id="PR00723">
    <property type="entry name" value="SUBTILISIN"/>
</dbReference>
<protein>
    <recommendedName>
        <fullName evidence="7">Peptidase S8/S53 domain-containing protein</fullName>
    </recommendedName>
</protein>
<dbReference type="InterPro" id="IPR023828">
    <property type="entry name" value="Peptidase_S8_Ser-AS"/>
</dbReference>
<feature type="active site" description="Charge relay system" evidence="5">
    <location>
        <position position="316"/>
    </location>
</feature>
<dbReference type="RefSeq" id="WP_344171911.1">
    <property type="nucleotide sequence ID" value="NZ_BAAARY010000008.1"/>
</dbReference>
<feature type="domain" description="Peptidase S8/S53" evidence="7">
    <location>
        <begin position="272"/>
        <end position="505"/>
    </location>
</feature>
<evidence type="ECO:0000256" key="4">
    <source>
        <dbReference type="ARBA" id="ARBA00022825"/>
    </source>
</evidence>
<dbReference type="PROSITE" id="PS00138">
    <property type="entry name" value="SUBTILASE_SER"/>
    <property type="match status" value="1"/>
</dbReference>
<feature type="compositionally biased region" description="Basic and acidic residues" evidence="6">
    <location>
        <begin position="1"/>
        <end position="19"/>
    </location>
</feature>
<evidence type="ECO:0000256" key="5">
    <source>
        <dbReference type="PROSITE-ProRule" id="PRU01240"/>
    </source>
</evidence>
<keyword evidence="3 5" id="KW-0378">Hydrolase</keyword>
<feature type="region of interest" description="Disordered" evidence="6">
    <location>
        <begin position="1"/>
        <end position="40"/>
    </location>
</feature>
<evidence type="ECO:0000259" key="7">
    <source>
        <dbReference type="Pfam" id="PF00082"/>
    </source>
</evidence>
<name>A0ABN3NIM5_9ACTN</name>
<feature type="active site" description="Charge relay system" evidence="5">
    <location>
        <position position="484"/>
    </location>
</feature>
<dbReference type="InterPro" id="IPR022398">
    <property type="entry name" value="Peptidase_S8_His-AS"/>
</dbReference>
<dbReference type="PROSITE" id="PS51892">
    <property type="entry name" value="SUBTILASE"/>
    <property type="match status" value="1"/>
</dbReference>
<dbReference type="Gene3D" id="3.40.50.200">
    <property type="entry name" value="Peptidase S8/S53 domain"/>
    <property type="match status" value="1"/>
</dbReference>
<feature type="region of interest" description="Disordered" evidence="6">
    <location>
        <begin position="55"/>
        <end position="75"/>
    </location>
</feature>
<keyword evidence="9" id="KW-1185">Reference proteome</keyword>
<dbReference type="PANTHER" id="PTHR43806:SF11">
    <property type="entry name" value="CEREVISIN-RELATED"/>
    <property type="match status" value="1"/>
</dbReference>
<dbReference type="InterPro" id="IPR036852">
    <property type="entry name" value="Peptidase_S8/S53_dom_sf"/>
</dbReference>
<accession>A0ABN3NIM5</accession>
<evidence type="ECO:0000256" key="2">
    <source>
        <dbReference type="ARBA" id="ARBA00022670"/>
    </source>
</evidence>
<evidence type="ECO:0000256" key="6">
    <source>
        <dbReference type="SAM" id="MobiDB-lite"/>
    </source>
</evidence>
<gene>
    <name evidence="8" type="ORF">GCM10010201_22050</name>
</gene>
<feature type="region of interest" description="Disordered" evidence="6">
    <location>
        <begin position="605"/>
        <end position="667"/>
    </location>
</feature>
<feature type="compositionally biased region" description="Low complexity" evidence="6">
    <location>
        <begin position="647"/>
        <end position="661"/>
    </location>
</feature>
<dbReference type="Proteomes" id="UP001499978">
    <property type="component" value="Unassembled WGS sequence"/>
</dbReference>
<feature type="compositionally biased region" description="Low complexity" evidence="6">
    <location>
        <begin position="22"/>
        <end position="34"/>
    </location>
</feature>
<dbReference type="SUPFAM" id="SSF52743">
    <property type="entry name" value="Subtilisin-like"/>
    <property type="match status" value="1"/>
</dbReference>
<dbReference type="PROSITE" id="PS00137">
    <property type="entry name" value="SUBTILASE_HIS"/>
    <property type="match status" value="1"/>
</dbReference>
<feature type="active site" description="Charge relay system" evidence="5">
    <location>
        <position position="281"/>
    </location>
</feature>
<evidence type="ECO:0000313" key="9">
    <source>
        <dbReference type="Proteomes" id="UP001499978"/>
    </source>
</evidence>
<keyword evidence="2 5" id="KW-0645">Protease</keyword>
<proteinExistence type="inferred from homology"/>
<dbReference type="InterPro" id="IPR050131">
    <property type="entry name" value="Peptidase_S8_subtilisin-like"/>
</dbReference>
<comment type="similarity">
    <text evidence="1 5">Belongs to the peptidase S8 family.</text>
</comment>
<evidence type="ECO:0000256" key="1">
    <source>
        <dbReference type="ARBA" id="ARBA00011073"/>
    </source>
</evidence>
<reference evidence="8 9" key="1">
    <citation type="journal article" date="2019" name="Int. J. Syst. Evol. Microbiol.">
        <title>The Global Catalogue of Microorganisms (GCM) 10K type strain sequencing project: providing services to taxonomists for standard genome sequencing and annotation.</title>
        <authorList>
            <consortium name="The Broad Institute Genomics Platform"/>
            <consortium name="The Broad Institute Genome Sequencing Center for Infectious Disease"/>
            <person name="Wu L."/>
            <person name="Ma J."/>
        </authorList>
    </citation>
    <scope>NUCLEOTIDE SEQUENCE [LARGE SCALE GENOMIC DNA]</scope>
    <source>
        <strain evidence="8 9">JCM 3367</strain>
    </source>
</reference>
<dbReference type="EMBL" id="BAAARY010000008">
    <property type="protein sequence ID" value="GAA2523326.1"/>
    <property type="molecule type" value="Genomic_DNA"/>
</dbReference>
<dbReference type="PANTHER" id="PTHR43806">
    <property type="entry name" value="PEPTIDASE S8"/>
    <property type="match status" value="1"/>
</dbReference>
<evidence type="ECO:0000313" key="8">
    <source>
        <dbReference type="EMBL" id="GAA2523326.1"/>
    </source>
</evidence>
<evidence type="ECO:0000256" key="3">
    <source>
        <dbReference type="ARBA" id="ARBA00022801"/>
    </source>
</evidence>
<dbReference type="InterPro" id="IPR015500">
    <property type="entry name" value="Peptidase_S8_subtilisin-rel"/>
</dbReference>
<comment type="caution">
    <text evidence="8">The sequence shown here is derived from an EMBL/GenBank/DDBJ whole genome shotgun (WGS) entry which is preliminary data.</text>
</comment>
<dbReference type="InterPro" id="IPR000209">
    <property type="entry name" value="Peptidase_S8/S53_dom"/>
</dbReference>
<sequence length="667" mass="69055">MSDSKPDPRGRRDDDEHGAYPRSGRSGRVSGSARPVEPRRERYLVAPLPPELAPAGAALGGPMTDPKTVLAQLDADPRTTVRRVISAPERVSMLGAGGPSLVFPDVAIVEMEPDRAVELAATPMVHVEPDLPLSYAAAETGLNIADPSLTPLGEDVAVTFDIHGADGKPLEHAEIYVMSHTFPVRGITDARGRAELPVPAGALGSVTGVYVKPRYDYWSTWNARPDLSVTSPNLITCPTLTETFPGLGEGRQVDTWARRAMRFDALPPNFRGHGVKIAVIDSGADVGHPELADRFVGGRDITTGTDDGWRVDTLGHGTHCSGIIGGTGAGIVGIAPEAELHACKVFPGGRFSDLIEALDYCITHQIDVVNLSLGSAQGSELIARKVEQARQAGVACVAAAGNSGGAVGFPASLPNVLAVAALGKAGEFPPGTYHATQVQGAPTPEGFFTAKFTCFGPEVDVVGPGVAIVSSVPPANYAAWDGTSFAAPCVTGLAALVLAHHPDFRAQFAARDAARVDRLFDLIRRSCRPVRLADPGRSGAGLPDAVAALGLIAIGSPPMMPTVPALATLWSAMAQAGLLPGVGFTPHMMGVPASVDRVSGAAGNQQLASMSAWPASPEENPASSNRAEPSKKEGNGAATSPTADQSLAPLRAALRAAGLLPAPEPAR</sequence>
<keyword evidence="4 5" id="KW-0720">Serine protease</keyword>
<organism evidence="8 9">
    <name type="scientific">Pilimelia columellifera subsp. columellifera</name>
    <dbReference type="NCBI Taxonomy" id="706583"/>
    <lineage>
        <taxon>Bacteria</taxon>
        <taxon>Bacillati</taxon>
        <taxon>Actinomycetota</taxon>
        <taxon>Actinomycetes</taxon>
        <taxon>Micromonosporales</taxon>
        <taxon>Micromonosporaceae</taxon>
        <taxon>Pilimelia</taxon>
    </lineage>
</organism>
<dbReference type="Pfam" id="PF00082">
    <property type="entry name" value="Peptidase_S8"/>
    <property type="match status" value="1"/>
</dbReference>